<gene>
    <name evidence="1" type="ORF">BKG84_03920</name>
</gene>
<dbReference type="Proteomes" id="UP000179441">
    <property type="component" value="Unassembled WGS sequence"/>
</dbReference>
<organism evidence="1 2">
    <name type="scientific">Mycobacteroides chelonae</name>
    <name type="common">Mycobacterium chelonae</name>
    <dbReference type="NCBI Taxonomy" id="1774"/>
    <lineage>
        <taxon>Bacteria</taxon>
        <taxon>Bacillati</taxon>
        <taxon>Actinomycetota</taxon>
        <taxon>Actinomycetes</taxon>
        <taxon>Mycobacteriales</taxon>
        <taxon>Mycobacteriaceae</taxon>
        <taxon>Mycobacteroides</taxon>
    </lineage>
</organism>
<dbReference type="AlphaFoldDB" id="A0A1S1M9Z3"/>
<evidence type="ECO:0000313" key="1">
    <source>
        <dbReference type="EMBL" id="OHU80451.1"/>
    </source>
</evidence>
<keyword evidence="2" id="KW-1185">Reference proteome</keyword>
<accession>A0A1S1M9Z3</accession>
<protein>
    <recommendedName>
        <fullName evidence="3">Helix-turn-helix domain-containing protein</fullName>
    </recommendedName>
</protein>
<comment type="caution">
    <text evidence="1">The sequence shown here is derived from an EMBL/GenBank/DDBJ whole genome shotgun (WGS) entry which is preliminary data.</text>
</comment>
<dbReference type="EMBL" id="MLIS01000001">
    <property type="protein sequence ID" value="OHU80451.1"/>
    <property type="molecule type" value="Genomic_DNA"/>
</dbReference>
<sequence>MDDSPLALDSENAAKHLGISRVLLDREKRAGNICPKYVGTKPIYPIGELQRWLDALPSEPPSRG</sequence>
<proteinExistence type="predicted"/>
<evidence type="ECO:0000313" key="2">
    <source>
        <dbReference type="Proteomes" id="UP000179441"/>
    </source>
</evidence>
<reference evidence="1 2" key="1">
    <citation type="submission" date="2016-10" db="EMBL/GenBank/DDBJ databases">
        <title>Evaluation of Human, Veterinary and Environmental Mycobacterium chelonae Isolates by Core Genome Phylogenomic Analysis, Targeted Gene Comparison, and Anti-microbial Susceptibility Patterns: A Tale of Mistaken Identities.</title>
        <authorList>
            <person name="Fogelson S.B."/>
            <person name="Camus A.C."/>
            <person name="Lorenz W."/>
            <person name="Vasireddy R."/>
            <person name="Vasireddy S."/>
            <person name="Smith T."/>
            <person name="Brown-Elliott B.A."/>
            <person name="Wallace R.J.Jr."/>
            <person name="Hasan N.A."/>
            <person name="Reischl U."/>
            <person name="Sanchez S."/>
        </authorList>
    </citation>
    <scope>NUCLEOTIDE SEQUENCE [LARGE SCALE GENOMIC DNA]</scope>
    <source>
        <strain evidence="1 2">15518</strain>
    </source>
</reference>
<dbReference type="RefSeq" id="WP_070952291.1">
    <property type="nucleotide sequence ID" value="NZ_CP050145.1"/>
</dbReference>
<evidence type="ECO:0008006" key="3">
    <source>
        <dbReference type="Google" id="ProtNLM"/>
    </source>
</evidence>
<name>A0A1S1M9Z3_MYCCH</name>